<accession>A0A7S1IDI5</accession>
<dbReference type="EMBL" id="HBGA01054497">
    <property type="protein sequence ID" value="CAD9008970.1"/>
    <property type="molecule type" value="Transcribed_RNA"/>
</dbReference>
<evidence type="ECO:0000313" key="1">
    <source>
        <dbReference type="EMBL" id="CAD9008970.1"/>
    </source>
</evidence>
<proteinExistence type="predicted"/>
<reference evidence="1" key="1">
    <citation type="submission" date="2021-01" db="EMBL/GenBank/DDBJ databases">
        <authorList>
            <person name="Corre E."/>
            <person name="Pelletier E."/>
            <person name="Niang G."/>
            <person name="Scheremetjew M."/>
            <person name="Finn R."/>
            <person name="Kale V."/>
            <person name="Holt S."/>
            <person name="Cochrane G."/>
            <person name="Meng A."/>
            <person name="Brown T."/>
            <person name="Cohen L."/>
        </authorList>
    </citation>
    <scope>NUCLEOTIDE SEQUENCE</scope>
    <source>
        <strain evidence="1">NIES-381</strain>
    </source>
</reference>
<sequence>MVLPQVEDHANVSMGEVDAAPEHGIQRRASMTTETFTNHQGMDEFRKCKNEWINRLDDTNSVFEDAFAEQDHIFSKFTLKAFIEGTMSVLKTDERVARIEAAQTPPPIAAKSPTKSKQLAIRTRPHSIEPLPMHRSKALQARLATMPQLDFSGSGKMNFSLGRMVRRPKLPKPKELTVVTGKVDYRQLREEQRKLNNQTAAADEGYKTMIADFDAFQDTLQRRFSFLLEEGNPCMNLQYIPEKVQNKMLVNVPDNVWKKVGGGMPSGEVAYEL</sequence>
<dbReference type="AlphaFoldDB" id="A0A7S1IDI5"/>
<protein>
    <submittedName>
        <fullName evidence="1">Uncharacterized protein</fullName>
    </submittedName>
</protein>
<name>A0A7S1IDI5_9EUGL</name>
<gene>
    <name evidence="1" type="ORF">EGYM00392_LOCUS20064</name>
</gene>
<organism evidence="1">
    <name type="scientific">Eutreptiella gymnastica</name>
    <dbReference type="NCBI Taxonomy" id="73025"/>
    <lineage>
        <taxon>Eukaryota</taxon>
        <taxon>Discoba</taxon>
        <taxon>Euglenozoa</taxon>
        <taxon>Euglenida</taxon>
        <taxon>Spirocuta</taxon>
        <taxon>Euglenophyceae</taxon>
        <taxon>Eutreptiales</taxon>
        <taxon>Eutreptiaceae</taxon>
        <taxon>Eutreptiella</taxon>
    </lineage>
</organism>